<protein>
    <submittedName>
        <fullName evidence="3">DNA processing protein</fullName>
    </submittedName>
</protein>
<accession>A0A1I2A5U9</accession>
<dbReference type="EMBL" id="FONT01000001">
    <property type="protein sequence ID" value="SFE39301.1"/>
    <property type="molecule type" value="Genomic_DNA"/>
</dbReference>
<evidence type="ECO:0000259" key="2">
    <source>
        <dbReference type="Pfam" id="PF02481"/>
    </source>
</evidence>
<proteinExistence type="inferred from homology"/>
<feature type="domain" description="Smf/DprA SLOG" evidence="2">
    <location>
        <begin position="112"/>
        <end position="318"/>
    </location>
</feature>
<dbReference type="InterPro" id="IPR057666">
    <property type="entry name" value="DrpA_SLOG"/>
</dbReference>
<dbReference type="PANTHER" id="PTHR43022">
    <property type="entry name" value="PROTEIN SMF"/>
    <property type="match status" value="1"/>
</dbReference>
<evidence type="ECO:0000313" key="3">
    <source>
        <dbReference type="EMBL" id="SFE39301.1"/>
    </source>
</evidence>
<evidence type="ECO:0000256" key="1">
    <source>
        <dbReference type="ARBA" id="ARBA00006525"/>
    </source>
</evidence>
<dbReference type="Gene3D" id="3.40.50.450">
    <property type="match status" value="1"/>
</dbReference>
<dbReference type="InterPro" id="IPR003488">
    <property type="entry name" value="DprA"/>
</dbReference>
<evidence type="ECO:0000313" key="4">
    <source>
        <dbReference type="Proteomes" id="UP000199516"/>
    </source>
</evidence>
<sequence>MLNTPIINTRWERCGSSASFLSINFSVKKELKTFTLEEKIIHLHEAPFMTWKRMKRLMRHDSTLKSLYEWSPPFFSRLLHLSSSQALHVYRYLHATNPKHIRDQYKTRNIEIITPLHEAYPKRLLQIYDPPWVLYGKGDISLLHASSLLAVVGTRTPTDYGTQALKHLLPPLIKKKVPIVSGLATGIDGLSHSLAIKHSGKTVAVLGSGFDYIYPREHKKLANTIASEHLLLSEYSPSTPPRKWQFPARNRIISGLADLIFIVEAGERSGSLITAYQALEQGKEVRVLPGSIFSPYSKGTNTLIEEGAAPVLTPEHLWLDIWEN</sequence>
<keyword evidence="4" id="KW-1185">Reference proteome</keyword>
<gene>
    <name evidence="3" type="ORF">SAMN05192532_101677</name>
</gene>
<name>A0A1I2A5U9_9BACI</name>
<dbReference type="GO" id="GO:0009294">
    <property type="term" value="P:DNA-mediated transformation"/>
    <property type="evidence" value="ECO:0007669"/>
    <property type="project" value="InterPro"/>
</dbReference>
<dbReference type="AlphaFoldDB" id="A0A1I2A5U9"/>
<dbReference type="OrthoDB" id="9785707at2"/>
<dbReference type="SUPFAM" id="SSF102405">
    <property type="entry name" value="MCP/YpsA-like"/>
    <property type="match status" value="1"/>
</dbReference>
<reference evidence="3 4" key="1">
    <citation type="submission" date="2016-10" db="EMBL/GenBank/DDBJ databases">
        <authorList>
            <person name="de Groot N.N."/>
        </authorList>
    </citation>
    <scope>NUCLEOTIDE SEQUENCE [LARGE SCALE GENOMIC DNA]</scope>
    <source>
        <strain evidence="3 4">DSM 23995</strain>
    </source>
</reference>
<dbReference type="NCBIfam" id="TIGR00732">
    <property type="entry name" value="dprA"/>
    <property type="match status" value="1"/>
</dbReference>
<dbReference type="Pfam" id="PF02481">
    <property type="entry name" value="DNA_processg_A"/>
    <property type="match status" value="1"/>
</dbReference>
<dbReference type="PANTHER" id="PTHR43022:SF1">
    <property type="entry name" value="PROTEIN SMF"/>
    <property type="match status" value="1"/>
</dbReference>
<organism evidence="3 4">
    <name type="scientific">Alteribacillus iranensis</name>
    <dbReference type="NCBI Taxonomy" id="930128"/>
    <lineage>
        <taxon>Bacteria</taxon>
        <taxon>Bacillati</taxon>
        <taxon>Bacillota</taxon>
        <taxon>Bacilli</taxon>
        <taxon>Bacillales</taxon>
        <taxon>Bacillaceae</taxon>
        <taxon>Alteribacillus</taxon>
    </lineage>
</organism>
<dbReference type="Proteomes" id="UP000199516">
    <property type="component" value="Unassembled WGS sequence"/>
</dbReference>
<dbReference type="STRING" id="930128.SAMN05192532_101677"/>
<comment type="similarity">
    <text evidence="1">Belongs to the DprA/Smf family.</text>
</comment>